<protein>
    <submittedName>
        <fullName evidence="1">Uncharacterized protein</fullName>
    </submittedName>
</protein>
<accession>A0A026W948</accession>
<dbReference type="AlphaFoldDB" id="A0A026W948"/>
<dbReference type="OrthoDB" id="6611808at2759"/>
<dbReference type="Proteomes" id="UP000053097">
    <property type="component" value="Unassembled WGS sequence"/>
</dbReference>
<dbReference type="EMBL" id="KK107378">
    <property type="protein sequence ID" value="EZA51559.1"/>
    <property type="molecule type" value="Genomic_DNA"/>
</dbReference>
<dbReference type="OMA" id="PWAICPP"/>
<proteinExistence type="predicted"/>
<reference evidence="1 2" key="1">
    <citation type="journal article" date="2014" name="Curr. Biol.">
        <title>The genome of the clonal raider ant Cerapachys biroi.</title>
        <authorList>
            <person name="Oxley P.R."/>
            <person name="Ji L."/>
            <person name="Fetter-Pruneda I."/>
            <person name="McKenzie S.K."/>
            <person name="Li C."/>
            <person name="Hu H."/>
            <person name="Zhang G."/>
            <person name="Kronauer D.J."/>
        </authorList>
    </citation>
    <scope>NUCLEOTIDE SEQUENCE [LARGE SCALE GENOMIC DNA]</scope>
</reference>
<evidence type="ECO:0000313" key="2">
    <source>
        <dbReference type="Proteomes" id="UP000053097"/>
    </source>
</evidence>
<organism evidence="1 2">
    <name type="scientific">Ooceraea biroi</name>
    <name type="common">Clonal raider ant</name>
    <name type="synonym">Cerapachys biroi</name>
    <dbReference type="NCBI Taxonomy" id="2015173"/>
    <lineage>
        <taxon>Eukaryota</taxon>
        <taxon>Metazoa</taxon>
        <taxon>Ecdysozoa</taxon>
        <taxon>Arthropoda</taxon>
        <taxon>Hexapoda</taxon>
        <taxon>Insecta</taxon>
        <taxon>Pterygota</taxon>
        <taxon>Neoptera</taxon>
        <taxon>Endopterygota</taxon>
        <taxon>Hymenoptera</taxon>
        <taxon>Apocrita</taxon>
        <taxon>Aculeata</taxon>
        <taxon>Formicoidea</taxon>
        <taxon>Formicidae</taxon>
        <taxon>Dorylinae</taxon>
        <taxon>Ooceraea</taxon>
    </lineage>
</organism>
<evidence type="ECO:0000313" key="1">
    <source>
        <dbReference type="EMBL" id="EZA51559.1"/>
    </source>
</evidence>
<keyword evidence="2" id="KW-1185">Reference proteome</keyword>
<sequence length="64" mass="7320">MRGGILYSRCCCLHRDGLQDHCPLSQCQGQPECLTKPWAICPPGRFVRSRYPELYPTYKADCVT</sequence>
<name>A0A026W948_OOCBI</name>
<gene>
    <name evidence="1" type="ORF">X777_09769</name>
</gene>